<evidence type="ECO:0008006" key="4">
    <source>
        <dbReference type="Google" id="ProtNLM"/>
    </source>
</evidence>
<keyword evidence="3" id="KW-1185">Reference proteome</keyword>
<proteinExistence type="predicted"/>
<feature type="compositionally biased region" description="Basic and acidic residues" evidence="1">
    <location>
        <begin position="97"/>
        <end position="106"/>
    </location>
</feature>
<dbReference type="EMBL" id="JAMZEC010000001">
    <property type="protein sequence ID" value="MCP2347243.1"/>
    <property type="molecule type" value="Genomic_DNA"/>
</dbReference>
<gene>
    <name evidence="2" type="ORF">HD595_003365</name>
</gene>
<reference evidence="2 3" key="1">
    <citation type="submission" date="2022-06" db="EMBL/GenBank/DDBJ databases">
        <title>Sequencing the genomes of 1000 actinobacteria strains.</title>
        <authorList>
            <person name="Klenk H.-P."/>
        </authorList>
    </citation>
    <scope>NUCLEOTIDE SEQUENCE [LARGE SCALE GENOMIC DNA]</scope>
    <source>
        <strain evidence="2 3">DSM 44170</strain>
    </source>
</reference>
<accession>A0ABT1JZR4</accession>
<protein>
    <recommendedName>
        <fullName evidence="4">PE domain-containing protein</fullName>
    </recommendedName>
</protein>
<comment type="caution">
    <text evidence="2">The sequence shown here is derived from an EMBL/GenBank/DDBJ whole genome shotgun (WGS) entry which is preliminary data.</text>
</comment>
<name>A0ABT1JZR4_9ACTN</name>
<dbReference type="Proteomes" id="UP001320766">
    <property type="component" value="Unassembled WGS sequence"/>
</dbReference>
<organism evidence="2 3">
    <name type="scientific">Nonomuraea roseoviolacea subsp. carminata</name>
    <dbReference type="NCBI Taxonomy" id="160689"/>
    <lineage>
        <taxon>Bacteria</taxon>
        <taxon>Bacillati</taxon>
        <taxon>Actinomycetota</taxon>
        <taxon>Actinomycetes</taxon>
        <taxon>Streptosporangiales</taxon>
        <taxon>Streptosporangiaceae</taxon>
        <taxon>Nonomuraea</taxon>
    </lineage>
</organism>
<sequence length="106" mass="11725">MDGILRVDQRSLLDARLGAEDMEDRLERVARRALTAVSAPEPADREQPGAEFDAAYASFVRHAATAFDATLREVREHARKLRETAHTHASASGANEDLTRRLADGR</sequence>
<evidence type="ECO:0000256" key="1">
    <source>
        <dbReference type="SAM" id="MobiDB-lite"/>
    </source>
</evidence>
<evidence type="ECO:0000313" key="3">
    <source>
        <dbReference type="Proteomes" id="UP001320766"/>
    </source>
</evidence>
<evidence type="ECO:0000313" key="2">
    <source>
        <dbReference type="EMBL" id="MCP2347243.1"/>
    </source>
</evidence>
<feature type="region of interest" description="Disordered" evidence="1">
    <location>
        <begin position="80"/>
        <end position="106"/>
    </location>
</feature>
<dbReference type="RefSeq" id="WP_253770082.1">
    <property type="nucleotide sequence ID" value="NZ_BAAAVE010000004.1"/>
</dbReference>